<dbReference type="Gene3D" id="3.30.70.1560">
    <property type="entry name" value="Alpha-L RNA-binding motif"/>
    <property type="match status" value="1"/>
</dbReference>
<dbReference type="NCBIfam" id="TIGR00093">
    <property type="entry name" value="pseudouridine synthase"/>
    <property type="match status" value="1"/>
</dbReference>
<dbReference type="Pfam" id="PF00849">
    <property type="entry name" value="PseudoU_synth_2"/>
    <property type="match status" value="1"/>
</dbReference>
<dbReference type="Gene3D" id="3.30.70.580">
    <property type="entry name" value="Pseudouridine synthase I, catalytic domain, N-terminal subdomain"/>
    <property type="match status" value="1"/>
</dbReference>
<dbReference type="InterPro" id="IPR020103">
    <property type="entry name" value="PsdUridine_synth_cat_dom_sf"/>
</dbReference>
<protein>
    <recommendedName>
        <fullName evidence="5">Dual-specificity RNA pseudouridine synthase RluF</fullName>
        <ecNumber evidence="4">5.4.99.21</ecNumber>
    </recommendedName>
    <alternativeName>
        <fullName evidence="7">23S rRNA pseudouridine(2604) synthase</fullName>
    </alternativeName>
    <alternativeName>
        <fullName evidence="9">Ribosomal large subunit pseudouridine synthase F</fullName>
    </alternativeName>
    <alternativeName>
        <fullName evidence="8">rRNA pseudouridylate synthase F</fullName>
    </alternativeName>
    <alternativeName>
        <fullName evidence="10">rRNA-uridine isomerase F</fullName>
    </alternativeName>
    <alternativeName>
        <fullName evidence="6">tRNA(Tyr) pseudouridine(35) synthase</fullName>
    </alternativeName>
</protein>
<dbReference type="PANTHER" id="PTHR47683:SF2">
    <property type="entry name" value="RNA-BINDING S4 DOMAIN-CONTAINING PROTEIN"/>
    <property type="match status" value="1"/>
</dbReference>
<dbReference type="GO" id="GO:0000455">
    <property type="term" value="P:enzyme-directed rRNA pseudouridine synthesis"/>
    <property type="evidence" value="ECO:0007669"/>
    <property type="project" value="UniProtKB-ARBA"/>
</dbReference>
<evidence type="ECO:0000256" key="1">
    <source>
        <dbReference type="ARBA" id="ARBA00023235"/>
    </source>
</evidence>
<dbReference type="EMBL" id="UGSB01000001">
    <property type="protein sequence ID" value="SUA57951.1"/>
    <property type="molecule type" value="Genomic_DNA"/>
</dbReference>
<dbReference type="PANTHER" id="PTHR47683">
    <property type="entry name" value="PSEUDOURIDINE SYNTHASE FAMILY PROTEIN-RELATED"/>
    <property type="match status" value="1"/>
</dbReference>
<dbReference type="STRING" id="1122619.GCA_000373745_00207"/>
<feature type="domain" description="RNA-binding S4" evidence="12">
    <location>
        <begin position="12"/>
        <end position="68"/>
    </location>
</feature>
<evidence type="ECO:0000313" key="14">
    <source>
        <dbReference type="Proteomes" id="UP000254603"/>
    </source>
</evidence>
<gene>
    <name evidence="13" type="primary">rluF</name>
    <name evidence="13" type="ORF">NCTC11997_02567</name>
</gene>
<evidence type="ECO:0000256" key="10">
    <source>
        <dbReference type="ARBA" id="ARBA00043147"/>
    </source>
</evidence>
<dbReference type="InterPro" id="IPR042092">
    <property type="entry name" value="PsdUridine_s_RsuA/RluB/E/F_cat"/>
</dbReference>
<dbReference type="SMART" id="SM00363">
    <property type="entry name" value="S4"/>
    <property type="match status" value="1"/>
</dbReference>
<proteinExistence type="predicted"/>
<dbReference type="InterPro" id="IPR036986">
    <property type="entry name" value="S4_RNA-bd_sf"/>
</dbReference>
<evidence type="ECO:0000313" key="13">
    <source>
        <dbReference type="EMBL" id="SUA57951.1"/>
    </source>
</evidence>
<comment type="catalytic activity">
    <reaction evidence="3">
        <text>uridine(2604) in 23S rRNA = pseudouridine(2604) in 23S rRNA</text>
        <dbReference type="Rhea" id="RHEA:38875"/>
        <dbReference type="Rhea" id="RHEA-COMP:10093"/>
        <dbReference type="Rhea" id="RHEA-COMP:10094"/>
        <dbReference type="ChEBI" id="CHEBI:65314"/>
        <dbReference type="ChEBI" id="CHEBI:65315"/>
        <dbReference type="EC" id="5.4.99.21"/>
    </reaction>
</comment>
<evidence type="ECO:0000256" key="3">
    <source>
        <dbReference type="ARBA" id="ARBA00036535"/>
    </source>
</evidence>
<evidence type="ECO:0000256" key="7">
    <source>
        <dbReference type="ARBA" id="ARBA00041697"/>
    </source>
</evidence>
<evidence type="ECO:0000256" key="11">
    <source>
        <dbReference type="PROSITE-ProRule" id="PRU00182"/>
    </source>
</evidence>
<dbReference type="Pfam" id="PF01479">
    <property type="entry name" value="S4"/>
    <property type="match status" value="1"/>
</dbReference>
<dbReference type="SUPFAM" id="SSF55174">
    <property type="entry name" value="Alpha-L RNA-binding motif"/>
    <property type="match status" value="1"/>
</dbReference>
<dbReference type="GO" id="GO:0160138">
    <property type="term" value="F:23S rRNA pseudouridine(2604) synthase activity"/>
    <property type="evidence" value="ECO:0007669"/>
    <property type="project" value="UniProtKB-EC"/>
</dbReference>
<evidence type="ECO:0000256" key="8">
    <source>
        <dbReference type="ARBA" id="ARBA00042843"/>
    </source>
</evidence>
<dbReference type="InterPro" id="IPR050343">
    <property type="entry name" value="RsuA_PseudoU_synthase"/>
</dbReference>
<dbReference type="SUPFAM" id="SSF55120">
    <property type="entry name" value="Pseudouridine synthase"/>
    <property type="match status" value="1"/>
</dbReference>
<dbReference type="CDD" id="cd00165">
    <property type="entry name" value="S4"/>
    <property type="match status" value="1"/>
</dbReference>
<evidence type="ECO:0000256" key="2">
    <source>
        <dbReference type="ARBA" id="ARBA00036390"/>
    </source>
</evidence>
<dbReference type="GO" id="GO:0003723">
    <property type="term" value="F:RNA binding"/>
    <property type="evidence" value="ECO:0007669"/>
    <property type="project" value="UniProtKB-KW"/>
</dbReference>
<dbReference type="Gene3D" id="3.10.290.10">
    <property type="entry name" value="RNA-binding S4 domain"/>
    <property type="match status" value="1"/>
</dbReference>
<sequence length="251" mass="28706">MNKTMKKSVEPIRVSKLLADRGFCSRREADQYIEKGWVKVDGKVIGLGAKAYPKQTITLHKLAQEKQQMRATIILNKPVGYISHQSDEEGHYRLAGALITTQNQFDRNRNKFDPQHLKGMAPAGRLDIDSQGLLVFTQDGGIARQLNNEELEIEKEYLVRVEGTITDNGLRLLNYGITLEGEQLRPAEVTWQNDDQLKFIVQQDKKRQIRNMCKVVGLNVVGLKLVRMGNVTLADLPIGRWRYLKPHERFL</sequence>
<evidence type="ECO:0000256" key="6">
    <source>
        <dbReference type="ARBA" id="ARBA00041420"/>
    </source>
</evidence>
<evidence type="ECO:0000256" key="9">
    <source>
        <dbReference type="ARBA" id="ARBA00042890"/>
    </source>
</evidence>
<name>A0A378XJW5_9BURK</name>
<dbReference type="InterPro" id="IPR006145">
    <property type="entry name" value="PsdUridine_synth_RsuA/RluA"/>
</dbReference>
<accession>A0A378XJW5</accession>
<organism evidence="13 14">
    <name type="scientific">Oligella ureolytica</name>
    <dbReference type="NCBI Taxonomy" id="90244"/>
    <lineage>
        <taxon>Bacteria</taxon>
        <taxon>Pseudomonadati</taxon>
        <taxon>Pseudomonadota</taxon>
        <taxon>Betaproteobacteria</taxon>
        <taxon>Burkholderiales</taxon>
        <taxon>Alcaligenaceae</taxon>
        <taxon>Oligella</taxon>
    </lineage>
</organism>
<reference evidence="13 14" key="1">
    <citation type="submission" date="2018-06" db="EMBL/GenBank/DDBJ databases">
        <authorList>
            <consortium name="Pathogen Informatics"/>
            <person name="Doyle S."/>
        </authorList>
    </citation>
    <scope>NUCLEOTIDE SEQUENCE [LARGE SCALE GENOMIC DNA]</scope>
    <source>
        <strain evidence="13 14">NCTC11997</strain>
    </source>
</reference>
<dbReference type="InterPro" id="IPR002942">
    <property type="entry name" value="S4_RNA-bd"/>
</dbReference>
<evidence type="ECO:0000259" key="12">
    <source>
        <dbReference type="SMART" id="SM00363"/>
    </source>
</evidence>
<comment type="catalytic activity">
    <reaction evidence="2">
        <text>uridine(35) in tRNA(Tyr) = pseudouridine(35) in tRNA(Tyr)</text>
        <dbReference type="Rhea" id="RHEA:60556"/>
        <dbReference type="Rhea" id="RHEA-COMP:15607"/>
        <dbReference type="Rhea" id="RHEA-COMP:15608"/>
        <dbReference type="ChEBI" id="CHEBI:65314"/>
        <dbReference type="ChEBI" id="CHEBI:65315"/>
    </reaction>
</comment>
<dbReference type="InterPro" id="IPR000748">
    <property type="entry name" value="PsdUridine_synth_RsuA/RluB/E/F"/>
</dbReference>
<dbReference type="Proteomes" id="UP000254603">
    <property type="component" value="Unassembled WGS sequence"/>
</dbReference>
<evidence type="ECO:0000256" key="5">
    <source>
        <dbReference type="ARBA" id="ARBA00039989"/>
    </source>
</evidence>
<dbReference type="PROSITE" id="PS50889">
    <property type="entry name" value="S4"/>
    <property type="match status" value="1"/>
</dbReference>
<keyword evidence="11" id="KW-0694">RNA-binding</keyword>
<dbReference type="InterPro" id="IPR020094">
    <property type="entry name" value="TruA/RsuA/RluB/E/F_N"/>
</dbReference>
<dbReference type="AlphaFoldDB" id="A0A378XJW5"/>
<keyword evidence="1 13" id="KW-0413">Isomerase</keyword>
<evidence type="ECO:0000256" key="4">
    <source>
        <dbReference type="ARBA" id="ARBA00038922"/>
    </source>
</evidence>
<dbReference type="EC" id="5.4.99.21" evidence="4"/>